<gene>
    <name evidence="1" type="ORF">KIN20_021350</name>
</gene>
<accession>A0AAD5N552</accession>
<evidence type="ECO:0000313" key="1">
    <source>
        <dbReference type="EMBL" id="KAJ1361957.1"/>
    </source>
</evidence>
<evidence type="ECO:0000313" key="2">
    <source>
        <dbReference type="Proteomes" id="UP001196413"/>
    </source>
</evidence>
<dbReference type="EMBL" id="JAHQIW010004323">
    <property type="protein sequence ID" value="KAJ1361957.1"/>
    <property type="molecule type" value="Genomic_DNA"/>
</dbReference>
<dbReference type="Proteomes" id="UP001196413">
    <property type="component" value="Unassembled WGS sequence"/>
</dbReference>
<sequence>MKEGTCYNCPSTIPEGTVKRHAQGKVVCKQVLNVGLVVHSNTGVVDETFACSIIGMKRQSGALTTD</sequence>
<proteinExistence type="predicted"/>
<dbReference type="AlphaFoldDB" id="A0AAD5N552"/>
<name>A0AAD5N552_PARTN</name>
<organism evidence="1 2">
    <name type="scientific">Parelaphostrongylus tenuis</name>
    <name type="common">Meningeal worm</name>
    <dbReference type="NCBI Taxonomy" id="148309"/>
    <lineage>
        <taxon>Eukaryota</taxon>
        <taxon>Metazoa</taxon>
        <taxon>Ecdysozoa</taxon>
        <taxon>Nematoda</taxon>
        <taxon>Chromadorea</taxon>
        <taxon>Rhabditida</taxon>
        <taxon>Rhabditina</taxon>
        <taxon>Rhabditomorpha</taxon>
        <taxon>Strongyloidea</taxon>
        <taxon>Metastrongylidae</taxon>
        <taxon>Parelaphostrongylus</taxon>
    </lineage>
</organism>
<comment type="caution">
    <text evidence="1">The sequence shown here is derived from an EMBL/GenBank/DDBJ whole genome shotgun (WGS) entry which is preliminary data.</text>
</comment>
<keyword evidence="2" id="KW-1185">Reference proteome</keyword>
<protein>
    <submittedName>
        <fullName evidence="1">Uncharacterized protein</fullName>
    </submittedName>
</protein>
<reference evidence="1" key="1">
    <citation type="submission" date="2021-06" db="EMBL/GenBank/DDBJ databases">
        <title>Parelaphostrongylus tenuis whole genome reference sequence.</title>
        <authorList>
            <person name="Garwood T.J."/>
            <person name="Larsen P.A."/>
            <person name="Fountain-Jones N.M."/>
            <person name="Garbe J.R."/>
            <person name="Macchietto M.G."/>
            <person name="Kania S.A."/>
            <person name="Gerhold R.W."/>
            <person name="Richards J.E."/>
            <person name="Wolf T.M."/>
        </authorList>
    </citation>
    <scope>NUCLEOTIDE SEQUENCE</scope>
    <source>
        <strain evidence="1">MNPRO001-30</strain>
        <tissue evidence="1">Meninges</tissue>
    </source>
</reference>